<dbReference type="PANTHER" id="PTHR11265:SF0">
    <property type="entry name" value="12S RRNA N4-METHYLCYTIDINE METHYLTRANSFERASE"/>
    <property type="match status" value="1"/>
</dbReference>
<dbReference type="SUPFAM" id="SSF81799">
    <property type="entry name" value="Putative methyltransferase TM0872, insert domain"/>
    <property type="match status" value="1"/>
</dbReference>
<name>A0A0F9SJA0_9ZZZZ</name>
<evidence type="ECO:0000256" key="4">
    <source>
        <dbReference type="ARBA" id="ARBA00022691"/>
    </source>
</evidence>
<sequence>MDRSDVHTAVLRDEVAELLCPAHPKVLVDCTVGIGGHGRALLEAAGPDSQLIGMDVDEDNLRLAKEHLKDFGDRVRLFRANFSETAVVLAEANVASADVLLADLGVSSNQLADPERGLSFSTDGPLDMRLDDRLTTTAADLVNRTNEKDLADMIYKYGEERYSRRIARAIAAARKMGPLERTGQLAEIVRRAYPAPARHRRRGVDPATRTFQALRIVVNSELEKLARLLELLPEILSIHGRAGIISFHSLEDRLVKQAFVSWSATGRAVLVEKKPVVPTEQEVRGNPRSRSAKLRAIIKIAA</sequence>
<dbReference type="Pfam" id="PF01795">
    <property type="entry name" value="Methyltransf_5"/>
    <property type="match status" value="1"/>
</dbReference>
<evidence type="ECO:0000313" key="5">
    <source>
        <dbReference type="EMBL" id="KKN62342.1"/>
    </source>
</evidence>
<dbReference type="NCBIfam" id="TIGR00006">
    <property type="entry name" value="16S rRNA (cytosine(1402)-N(4))-methyltransferase RsmH"/>
    <property type="match status" value="1"/>
</dbReference>
<protein>
    <submittedName>
        <fullName evidence="5">Uncharacterized protein</fullName>
    </submittedName>
</protein>
<gene>
    <name evidence="5" type="ORF">LCGC14_0513050</name>
</gene>
<comment type="caution">
    <text evidence="5">The sequence shown here is derived from an EMBL/GenBank/DDBJ whole genome shotgun (WGS) entry which is preliminary data.</text>
</comment>
<keyword evidence="4" id="KW-0949">S-adenosyl-L-methionine</keyword>
<organism evidence="5">
    <name type="scientific">marine sediment metagenome</name>
    <dbReference type="NCBI Taxonomy" id="412755"/>
    <lineage>
        <taxon>unclassified sequences</taxon>
        <taxon>metagenomes</taxon>
        <taxon>ecological metagenomes</taxon>
    </lineage>
</organism>
<dbReference type="GO" id="GO:0005737">
    <property type="term" value="C:cytoplasm"/>
    <property type="evidence" value="ECO:0007669"/>
    <property type="project" value="TreeGrafter"/>
</dbReference>
<reference evidence="5" key="1">
    <citation type="journal article" date="2015" name="Nature">
        <title>Complex archaea that bridge the gap between prokaryotes and eukaryotes.</title>
        <authorList>
            <person name="Spang A."/>
            <person name="Saw J.H."/>
            <person name="Jorgensen S.L."/>
            <person name="Zaremba-Niedzwiedzka K."/>
            <person name="Martijn J."/>
            <person name="Lind A.E."/>
            <person name="van Eijk R."/>
            <person name="Schleper C."/>
            <person name="Guy L."/>
            <person name="Ettema T.J."/>
        </authorList>
    </citation>
    <scope>NUCLEOTIDE SEQUENCE</scope>
</reference>
<keyword evidence="3" id="KW-0808">Transferase</keyword>
<accession>A0A0F9SJA0</accession>
<dbReference type="Gene3D" id="3.40.50.150">
    <property type="entry name" value="Vaccinia Virus protein VP39"/>
    <property type="match status" value="1"/>
</dbReference>
<dbReference type="InterPro" id="IPR023397">
    <property type="entry name" value="SAM-dep_MeTrfase_MraW_recog"/>
</dbReference>
<dbReference type="PANTHER" id="PTHR11265">
    <property type="entry name" value="S-ADENOSYL-METHYLTRANSFERASE MRAW"/>
    <property type="match status" value="1"/>
</dbReference>
<dbReference type="Gene3D" id="1.10.150.170">
    <property type="entry name" value="Putative methyltransferase TM0872, insert domain"/>
    <property type="match status" value="1"/>
</dbReference>
<dbReference type="EMBL" id="LAZR01000628">
    <property type="protein sequence ID" value="KKN62342.1"/>
    <property type="molecule type" value="Genomic_DNA"/>
</dbReference>
<dbReference type="InterPro" id="IPR002903">
    <property type="entry name" value="RsmH"/>
</dbReference>
<proteinExistence type="inferred from homology"/>
<dbReference type="PIRSF" id="PIRSF004486">
    <property type="entry name" value="MraW"/>
    <property type="match status" value="1"/>
</dbReference>
<dbReference type="GO" id="GO:0071424">
    <property type="term" value="F:rRNA (cytosine-N4-)-methyltransferase activity"/>
    <property type="evidence" value="ECO:0007669"/>
    <property type="project" value="TreeGrafter"/>
</dbReference>
<dbReference type="HAMAP" id="MF_01007">
    <property type="entry name" value="16SrRNA_methyltr_H"/>
    <property type="match status" value="1"/>
</dbReference>
<dbReference type="GO" id="GO:0070475">
    <property type="term" value="P:rRNA base methylation"/>
    <property type="evidence" value="ECO:0007669"/>
    <property type="project" value="TreeGrafter"/>
</dbReference>
<evidence type="ECO:0000256" key="2">
    <source>
        <dbReference type="ARBA" id="ARBA00022603"/>
    </source>
</evidence>
<evidence type="ECO:0000256" key="3">
    <source>
        <dbReference type="ARBA" id="ARBA00022679"/>
    </source>
</evidence>
<evidence type="ECO:0000256" key="1">
    <source>
        <dbReference type="ARBA" id="ARBA00010396"/>
    </source>
</evidence>
<dbReference type="AlphaFoldDB" id="A0A0F9SJA0"/>
<dbReference type="InterPro" id="IPR029063">
    <property type="entry name" value="SAM-dependent_MTases_sf"/>
</dbReference>
<keyword evidence="2" id="KW-0489">Methyltransferase</keyword>
<comment type="similarity">
    <text evidence="1">Belongs to the methyltransferase superfamily. RsmH family.</text>
</comment>
<dbReference type="SUPFAM" id="SSF53335">
    <property type="entry name" value="S-adenosyl-L-methionine-dependent methyltransferases"/>
    <property type="match status" value="1"/>
</dbReference>